<dbReference type="InterPro" id="IPR017972">
    <property type="entry name" value="Cyt_P450_CS"/>
</dbReference>
<keyword evidence="7" id="KW-0812">Transmembrane</keyword>
<dbReference type="PANTHER" id="PTHR24296">
    <property type="entry name" value="CYTOCHROME P450"/>
    <property type="match status" value="1"/>
</dbReference>
<keyword evidence="9" id="KW-1185">Reference proteome</keyword>
<dbReference type="AlphaFoldDB" id="A0A316YJ89"/>
<sequence length="562" mass="63306">MKIPVGADAGDSSFIVARLESILSLTGYVIPTVVVGVIVLAIMYPDRLAFTRPHPKAVYVPPGALPILGHTLEVVKFGTARQFERFHEMTLKSPIQAFRLSFLGPSAMTMINRPEYIEYVQKVNFDNFVKGSQFRGKFGDLLSTNGIFVADGDVWKSQRKMASHMFSAHQFNNHVRVVIHQELGRIDALLDAVAHSAKDQSTVNLPELFFRYTLSSFSKMAFSADLDCLSADPACLERPVPFAVAFDYAQGVINERFVNPLWKIAERFSKKGKRMRESIKVIKDFGNSIIQQRLKSIHSSDKGTDADSKTGGKDLLEFFIEQGLNDPDDLLVVVLNFIIAGRDTTAQALSWFFYEMMANPQHIEVIRDECEAVLGKDAAQDQQFLSYEDLRKLPYTLACINETIRLHPPVPKNGKMAVKDDVIMPQGPNPDNLPPIPVHKGEIIGWSDWVMNRLPQVWGEDAEDFRPERFLVQDDKGPVGWSYTQQSQWKFHAFNAGPRLCLGVNLAHYEALAFVAATLTKFDFHWATEAQGQKSEWPPRYANSVTHPLKVPYLCTVTPRRT</sequence>
<evidence type="ECO:0000256" key="2">
    <source>
        <dbReference type="ARBA" id="ARBA00022723"/>
    </source>
</evidence>
<dbReference type="GO" id="GO:0004497">
    <property type="term" value="F:monooxygenase activity"/>
    <property type="evidence" value="ECO:0007669"/>
    <property type="project" value="UniProtKB-KW"/>
</dbReference>
<dbReference type="GO" id="GO:0005506">
    <property type="term" value="F:iron ion binding"/>
    <property type="evidence" value="ECO:0007669"/>
    <property type="project" value="InterPro"/>
</dbReference>
<dbReference type="Gene3D" id="1.10.630.10">
    <property type="entry name" value="Cytochrome P450"/>
    <property type="match status" value="1"/>
</dbReference>
<dbReference type="EMBL" id="KZ819637">
    <property type="protein sequence ID" value="PWN89279.1"/>
    <property type="molecule type" value="Genomic_DNA"/>
</dbReference>
<name>A0A316YJ89_9BASI</name>
<keyword evidence="2 5" id="KW-0479">Metal-binding</keyword>
<proteinExistence type="inferred from homology"/>
<dbReference type="GeneID" id="37047067"/>
<feature type="transmembrane region" description="Helical" evidence="7">
    <location>
        <begin position="22"/>
        <end position="44"/>
    </location>
</feature>
<evidence type="ECO:0000256" key="3">
    <source>
        <dbReference type="ARBA" id="ARBA00023002"/>
    </source>
</evidence>
<keyword evidence="5 6" id="KW-0349">Heme</keyword>
<dbReference type="InParanoid" id="A0A316YJ89"/>
<dbReference type="GO" id="GO:0020037">
    <property type="term" value="F:heme binding"/>
    <property type="evidence" value="ECO:0007669"/>
    <property type="project" value="InterPro"/>
</dbReference>
<evidence type="ECO:0000256" key="1">
    <source>
        <dbReference type="ARBA" id="ARBA00010617"/>
    </source>
</evidence>
<keyword evidence="4 5" id="KW-0408">Iron</keyword>
<keyword evidence="3 6" id="KW-0560">Oxidoreductase</keyword>
<evidence type="ECO:0000313" key="9">
    <source>
        <dbReference type="Proteomes" id="UP000245768"/>
    </source>
</evidence>
<reference evidence="8 9" key="1">
    <citation type="journal article" date="2018" name="Mol. Biol. Evol.">
        <title>Broad Genomic Sampling Reveals a Smut Pathogenic Ancestry of the Fungal Clade Ustilaginomycotina.</title>
        <authorList>
            <person name="Kijpornyongpan T."/>
            <person name="Mondo S.J."/>
            <person name="Barry K."/>
            <person name="Sandor L."/>
            <person name="Lee J."/>
            <person name="Lipzen A."/>
            <person name="Pangilinan J."/>
            <person name="LaButti K."/>
            <person name="Hainaut M."/>
            <person name="Henrissat B."/>
            <person name="Grigoriev I.V."/>
            <person name="Spatafora J.W."/>
            <person name="Aime M.C."/>
        </authorList>
    </citation>
    <scope>NUCLEOTIDE SEQUENCE [LARGE SCALE GENOMIC DNA]</scope>
    <source>
        <strain evidence="8 9">MCA 4198</strain>
    </source>
</reference>
<keyword evidence="7" id="KW-0472">Membrane</keyword>
<protein>
    <submittedName>
        <fullName evidence="8">Cytochrome P450</fullName>
    </submittedName>
</protein>
<gene>
    <name evidence="8" type="ORF">FA10DRAFT_302635</name>
</gene>
<evidence type="ECO:0000256" key="6">
    <source>
        <dbReference type="RuleBase" id="RU000461"/>
    </source>
</evidence>
<dbReference type="InterPro" id="IPR002401">
    <property type="entry name" value="Cyt_P450_E_grp-I"/>
</dbReference>
<dbReference type="Proteomes" id="UP000245768">
    <property type="component" value="Unassembled WGS sequence"/>
</dbReference>
<dbReference type="PROSITE" id="PS00086">
    <property type="entry name" value="CYTOCHROME_P450"/>
    <property type="match status" value="1"/>
</dbReference>
<accession>A0A316YJ89</accession>
<dbReference type="GO" id="GO:0016705">
    <property type="term" value="F:oxidoreductase activity, acting on paired donors, with incorporation or reduction of molecular oxygen"/>
    <property type="evidence" value="ECO:0007669"/>
    <property type="project" value="InterPro"/>
</dbReference>
<evidence type="ECO:0000256" key="7">
    <source>
        <dbReference type="SAM" id="Phobius"/>
    </source>
</evidence>
<dbReference type="STRING" id="215250.A0A316YJ89"/>
<dbReference type="PRINTS" id="PR00463">
    <property type="entry name" value="EP450I"/>
</dbReference>
<dbReference type="InterPro" id="IPR036396">
    <property type="entry name" value="Cyt_P450_sf"/>
</dbReference>
<keyword evidence="6" id="KW-0503">Monooxygenase</keyword>
<dbReference type="RefSeq" id="XP_025376477.1">
    <property type="nucleotide sequence ID" value="XM_025525151.1"/>
</dbReference>
<evidence type="ECO:0000256" key="5">
    <source>
        <dbReference type="PIRSR" id="PIRSR602401-1"/>
    </source>
</evidence>
<comment type="cofactor">
    <cofactor evidence="5">
        <name>heme</name>
        <dbReference type="ChEBI" id="CHEBI:30413"/>
    </cofactor>
</comment>
<dbReference type="InterPro" id="IPR001128">
    <property type="entry name" value="Cyt_P450"/>
</dbReference>
<dbReference type="PRINTS" id="PR00385">
    <property type="entry name" value="P450"/>
</dbReference>
<keyword evidence="7" id="KW-1133">Transmembrane helix</keyword>
<evidence type="ECO:0000313" key="8">
    <source>
        <dbReference type="EMBL" id="PWN89279.1"/>
    </source>
</evidence>
<evidence type="ECO:0000256" key="4">
    <source>
        <dbReference type="ARBA" id="ARBA00023004"/>
    </source>
</evidence>
<comment type="similarity">
    <text evidence="1 6">Belongs to the cytochrome P450 family.</text>
</comment>
<organism evidence="8 9">
    <name type="scientific">Acaromyces ingoldii</name>
    <dbReference type="NCBI Taxonomy" id="215250"/>
    <lineage>
        <taxon>Eukaryota</taxon>
        <taxon>Fungi</taxon>
        <taxon>Dikarya</taxon>
        <taxon>Basidiomycota</taxon>
        <taxon>Ustilaginomycotina</taxon>
        <taxon>Exobasidiomycetes</taxon>
        <taxon>Exobasidiales</taxon>
        <taxon>Cryptobasidiaceae</taxon>
        <taxon>Acaromyces</taxon>
    </lineage>
</organism>
<dbReference type="OrthoDB" id="1470350at2759"/>
<feature type="binding site" description="axial binding residue" evidence="5">
    <location>
        <position position="501"/>
    </location>
    <ligand>
        <name>heme</name>
        <dbReference type="ChEBI" id="CHEBI:30413"/>
    </ligand>
    <ligandPart>
        <name>Fe</name>
        <dbReference type="ChEBI" id="CHEBI:18248"/>
    </ligandPart>
</feature>
<dbReference type="Pfam" id="PF00067">
    <property type="entry name" value="p450"/>
    <property type="match status" value="1"/>
</dbReference>
<dbReference type="SUPFAM" id="SSF48264">
    <property type="entry name" value="Cytochrome P450"/>
    <property type="match status" value="1"/>
</dbReference>
<dbReference type="GO" id="GO:0006629">
    <property type="term" value="P:lipid metabolic process"/>
    <property type="evidence" value="ECO:0007669"/>
    <property type="project" value="UniProtKB-ARBA"/>
</dbReference>